<name>A0A495ENQ0_9MICC</name>
<keyword evidence="4" id="KW-1133">Transmembrane helix</keyword>
<dbReference type="Gene3D" id="3.40.50.12780">
    <property type="entry name" value="N-terminal domain of ligase-like"/>
    <property type="match status" value="1"/>
</dbReference>
<gene>
    <name evidence="6" type="ORF">C8D78_2814</name>
</gene>
<comment type="caution">
    <text evidence="6">The sequence shown here is derived from an EMBL/GenBank/DDBJ whole genome shotgun (WGS) entry which is preliminary data.</text>
</comment>
<proteinExistence type="predicted"/>
<evidence type="ECO:0000256" key="1">
    <source>
        <dbReference type="ARBA" id="ARBA00022450"/>
    </source>
</evidence>
<keyword evidence="2" id="KW-0597">Phosphoprotein</keyword>
<dbReference type="Pfam" id="PF13193">
    <property type="entry name" value="AMP-binding_C"/>
    <property type="match status" value="1"/>
</dbReference>
<dbReference type="NCBIfam" id="TIGR01733">
    <property type="entry name" value="AA-adenyl-dom"/>
    <property type="match status" value="1"/>
</dbReference>
<dbReference type="InterPro" id="IPR036736">
    <property type="entry name" value="ACP-like_sf"/>
</dbReference>
<evidence type="ECO:0000256" key="2">
    <source>
        <dbReference type="ARBA" id="ARBA00022553"/>
    </source>
</evidence>
<dbReference type="InterPro" id="IPR020806">
    <property type="entry name" value="PKS_PP-bd"/>
</dbReference>
<dbReference type="InterPro" id="IPR010071">
    <property type="entry name" value="AA_adenyl_dom"/>
</dbReference>
<dbReference type="InterPro" id="IPR012728">
    <property type="entry name" value="Pls/PosA_C"/>
</dbReference>
<evidence type="ECO:0000256" key="3">
    <source>
        <dbReference type="SAM" id="MobiDB-lite"/>
    </source>
</evidence>
<evidence type="ECO:0000313" key="6">
    <source>
        <dbReference type="EMBL" id="RKR18618.1"/>
    </source>
</evidence>
<keyword evidence="4" id="KW-0812">Transmembrane</keyword>
<dbReference type="InterPro" id="IPR042099">
    <property type="entry name" value="ANL_N_sf"/>
</dbReference>
<protein>
    <submittedName>
        <fullName evidence="6">Non-ribosomal peptide synthetase-like protein</fullName>
    </submittedName>
</protein>
<dbReference type="InterPro" id="IPR020845">
    <property type="entry name" value="AMP-binding_CS"/>
</dbReference>
<dbReference type="Pfam" id="PF00501">
    <property type="entry name" value="AMP-binding"/>
    <property type="match status" value="1"/>
</dbReference>
<feature type="transmembrane region" description="Helical" evidence="4">
    <location>
        <begin position="1156"/>
        <end position="1181"/>
    </location>
</feature>
<dbReference type="PROSITE" id="PS50075">
    <property type="entry name" value="CARRIER"/>
    <property type="match status" value="1"/>
</dbReference>
<dbReference type="GO" id="GO:0031177">
    <property type="term" value="F:phosphopantetheine binding"/>
    <property type="evidence" value="ECO:0007669"/>
    <property type="project" value="InterPro"/>
</dbReference>
<dbReference type="SUPFAM" id="SSF56801">
    <property type="entry name" value="Acetyl-CoA synthetase-like"/>
    <property type="match status" value="1"/>
</dbReference>
<dbReference type="Gene3D" id="1.10.1200.10">
    <property type="entry name" value="ACP-like"/>
    <property type="match status" value="1"/>
</dbReference>
<dbReference type="RefSeq" id="WP_120954480.1">
    <property type="nucleotide sequence ID" value="NZ_RBIR01000006.1"/>
</dbReference>
<dbReference type="PANTHER" id="PTHR45527">
    <property type="entry name" value="NONRIBOSOMAL PEPTIDE SYNTHETASE"/>
    <property type="match status" value="1"/>
</dbReference>
<dbReference type="CDD" id="cd05930">
    <property type="entry name" value="A_NRPS"/>
    <property type="match status" value="1"/>
</dbReference>
<dbReference type="InterPro" id="IPR009081">
    <property type="entry name" value="PP-bd_ACP"/>
</dbReference>
<dbReference type="InterPro" id="IPR011004">
    <property type="entry name" value="Trimer_LpxA-like_sf"/>
</dbReference>
<feature type="transmembrane region" description="Helical" evidence="4">
    <location>
        <begin position="941"/>
        <end position="967"/>
    </location>
</feature>
<dbReference type="InterPro" id="IPR025110">
    <property type="entry name" value="AMP-bd_C"/>
</dbReference>
<accession>A0A495ENQ0</accession>
<feature type="transmembrane region" description="Helical" evidence="4">
    <location>
        <begin position="906"/>
        <end position="929"/>
    </location>
</feature>
<dbReference type="FunFam" id="3.40.50.980:FF:000001">
    <property type="entry name" value="Non-ribosomal peptide synthetase"/>
    <property type="match status" value="1"/>
</dbReference>
<evidence type="ECO:0000313" key="7">
    <source>
        <dbReference type="Proteomes" id="UP000276055"/>
    </source>
</evidence>
<dbReference type="Pfam" id="PF00550">
    <property type="entry name" value="PP-binding"/>
    <property type="match status" value="1"/>
</dbReference>
<dbReference type="GO" id="GO:0043041">
    <property type="term" value="P:amino acid activation for nonribosomal peptide biosynthetic process"/>
    <property type="evidence" value="ECO:0007669"/>
    <property type="project" value="TreeGrafter"/>
</dbReference>
<feature type="region of interest" description="Disordered" evidence="3">
    <location>
        <begin position="1379"/>
        <end position="1440"/>
    </location>
</feature>
<dbReference type="SUPFAM" id="SSF51161">
    <property type="entry name" value="Trimeric LpxA-like enzymes"/>
    <property type="match status" value="2"/>
</dbReference>
<keyword evidence="1" id="KW-0596">Phosphopantetheine</keyword>
<dbReference type="InterPro" id="IPR000873">
    <property type="entry name" value="AMP-dep_synth/lig_dom"/>
</dbReference>
<dbReference type="GO" id="GO:0005737">
    <property type="term" value="C:cytoplasm"/>
    <property type="evidence" value="ECO:0007669"/>
    <property type="project" value="TreeGrafter"/>
</dbReference>
<dbReference type="NCBIfam" id="TIGR02353">
    <property type="entry name" value="NRPS_term_dom"/>
    <property type="match status" value="1"/>
</dbReference>
<feature type="compositionally biased region" description="Low complexity" evidence="3">
    <location>
        <begin position="1393"/>
        <end position="1402"/>
    </location>
</feature>
<feature type="domain" description="Carrier" evidence="5">
    <location>
        <begin position="562"/>
        <end position="639"/>
    </location>
</feature>
<feature type="transmembrane region" description="Helical" evidence="4">
    <location>
        <begin position="1187"/>
        <end position="1212"/>
    </location>
</feature>
<evidence type="ECO:0000256" key="4">
    <source>
        <dbReference type="SAM" id="Phobius"/>
    </source>
</evidence>
<dbReference type="GO" id="GO:0044550">
    <property type="term" value="P:secondary metabolite biosynthetic process"/>
    <property type="evidence" value="ECO:0007669"/>
    <property type="project" value="TreeGrafter"/>
</dbReference>
<evidence type="ECO:0000259" key="5">
    <source>
        <dbReference type="PROSITE" id="PS50075"/>
    </source>
</evidence>
<dbReference type="Gene3D" id="3.30.300.30">
    <property type="match status" value="1"/>
</dbReference>
<reference evidence="6 7" key="1">
    <citation type="submission" date="2018-10" db="EMBL/GenBank/DDBJ databases">
        <title>Genomic Encyclopedia of Type Strains, Phase IV (KMG-IV): sequencing the most valuable type-strain genomes for metagenomic binning, comparative biology and taxonomic classification.</title>
        <authorList>
            <person name="Goeker M."/>
        </authorList>
    </citation>
    <scope>NUCLEOTIDE SEQUENCE [LARGE SCALE GENOMIC DNA]</scope>
    <source>
        <strain evidence="6 7">DSM 25586</strain>
    </source>
</reference>
<feature type="transmembrane region" description="Helical" evidence="4">
    <location>
        <begin position="667"/>
        <end position="690"/>
    </location>
</feature>
<dbReference type="SMART" id="SM00823">
    <property type="entry name" value="PKS_PP"/>
    <property type="match status" value="1"/>
</dbReference>
<organism evidence="6 7">
    <name type="scientific">Arthrobacter oryzae</name>
    <dbReference type="NCBI Taxonomy" id="409290"/>
    <lineage>
        <taxon>Bacteria</taxon>
        <taxon>Bacillati</taxon>
        <taxon>Actinomycetota</taxon>
        <taxon>Actinomycetes</taxon>
        <taxon>Micrococcales</taxon>
        <taxon>Micrococcaceae</taxon>
        <taxon>Arthrobacter</taxon>
    </lineage>
</organism>
<dbReference type="Proteomes" id="UP000276055">
    <property type="component" value="Unassembled WGS sequence"/>
</dbReference>
<dbReference type="SUPFAM" id="SSF47336">
    <property type="entry name" value="ACP-like"/>
    <property type="match status" value="1"/>
</dbReference>
<dbReference type="InterPro" id="IPR045851">
    <property type="entry name" value="AMP-bd_C_sf"/>
</dbReference>
<dbReference type="OrthoDB" id="2472181at2"/>
<keyword evidence="4" id="KW-0472">Membrane</keyword>
<dbReference type="Gene3D" id="2.160.10.10">
    <property type="entry name" value="Hexapeptide repeat proteins"/>
    <property type="match status" value="2"/>
</dbReference>
<dbReference type="PROSITE" id="PS00455">
    <property type="entry name" value="AMP_BINDING"/>
    <property type="match status" value="1"/>
</dbReference>
<sequence>MGKTARIGNSLTRPPELRGKMSTIGGVDGGAVLTSAAPDQSARWRQGERLEQLFEDRCDSLLEQGLEGQIAVDAGDVVLTYTELDERANQVARQLLVSGARPGDRIALLFDQPWRAYVAMLAVLKIHAAYVPLDPGFPPDRLQYIVEDANAAMILSLSHLRDLVPEVAAVTVCLDEVQAQTDAQDTARLGVGDHGGTKDELAYIIYTSGSTGRPKGVAVEQASICNFVRVASDNYGIEPTDRVYQGMTIAFDFSVEEIWVAWMVGATLVPKPGRSSLLGAELAEFLQEKRITALCCVPTLLATLEEDLPGLRFLLVSGEACPKDLVMRWHRPGRRFLNVYGPTEATVTATWSVLDPDTPVSLGVPLPTYSAVILDPGESRVLPHGEAGEIGLAGVGLARGYVNRQDLTDRAFVPDFLGIGNNPSGRIYRTGDLGRVNDDGELEYFGRIDTQVKIRGYRIELSEIESVLLQLPGIAQAVVQTFEPQPGTLELAAYYTVRQDVAGVDARDLHQMLRTRLPGYMVPAYFEELDALPMMASDKVDRKRLPRPEHRISGASAGSFTAPSTAAETALALQLGAVLNLDKVSADAHFFNDLGGDSLLMARFCARIRKETALPPAAMQDIYENPTVRQLAAALEARHSESVDSPVLPQPGPAPAAPARPVSSFQYAFCGVIQLMVFLSYTMYTAWILVFGYEWTLGGTTLLDMWLRTMGFGAAVFVVLSVTPIIAKWVLVGRWKPGSIRIWSVAYLRFWVVKTLTRANPLAMFVGSPIYVVYLRLLGAKIGKGVVIFDRHVPACPDLLTIGDHTVIHKDTWVLCYRALAGNIEMGPVTLGRNVLVSERCTLDIHTSMGDDSQLGHASSLQAGQAVPAGEVWHGSPAVRASANYRRVPAAQCTTRRRVTYSLLQLFNRLVLVVPAAVLGLAAFLPSYLDSGHLQLGAVSFFVDVVAVTLLVFIGGLIFGLVGVICVPRLLNRFLKPDVVYPLYGWHYSIHRLIVRLSNIRLYKDIFGDSSYIVHYLRALGWDLGKVQQTGSNFGPTLAHESPFLSSVGTGTMVSDGLNVMNADYTDSSFRLSRVHIAGHNFLGNSITFPIGARAGENCLLATKVMIPIDGPLRRDVGLLGSPAFEIPRSVQRDAEFDELKIADAMNRLLPAKNRYNIVSMVLFVAVRWVIVLAATLAGAVGVSAHSFLGVLAVAGAMLALVVFRALFTILVERSVMGFRRLKPQYCSIYDPYFWRHERLWKLLALAPLHGTPFKPLIWRMMGVKVGKRLYDAGMNMPEKTLVTIGDDCTFNEGVHIQGHSMEDGTFKSGYVVIGNRCSLGVEAFINYGATMHDGSTLRADSLLMKGEDVPENATYFGNPAREATSLVAPQPLEAAVSSGVRHSGPRHREAVAASGGLLRLSRGSRRGGHGSHSAHGSNIAHEGHKTPKASRTKAGLQGS</sequence>
<dbReference type="EMBL" id="RBIR01000006">
    <property type="protein sequence ID" value="RKR18618.1"/>
    <property type="molecule type" value="Genomic_DNA"/>
</dbReference>
<dbReference type="PANTHER" id="PTHR45527:SF1">
    <property type="entry name" value="FATTY ACID SYNTHASE"/>
    <property type="match status" value="1"/>
</dbReference>
<feature type="transmembrane region" description="Helical" evidence="4">
    <location>
        <begin position="710"/>
        <end position="731"/>
    </location>
</feature>